<dbReference type="Proteomes" id="UP000234935">
    <property type="component" value="Unassembled WGS sequence"/>
</dbReference>
<dbReference type="InterPro" id="IPR038729">
    <property type="entry name" value="Rad50/SbcC_AAA"/>
</dbReference>
<gene>
    <name evidence="2" type="ORF">CGZ88_0436</name>
</gene>
<dbReference type="RefSeq" id="WP_165778684.1">
    <property type="nucleotide sequence ID" value="NZ_NMYC01000001.1"/>
</dbReference>
<dbReference type="SUPFAM" id="SSF52540">
    <property type="entry name" value="P-loop containing nucleoside triphosphate hydrolases"/>
    <property type="match status" value="1"/>
</dbReference>
<keyword evidence="3" id="KW-1185">Reference proteome</keyword>
<name>A0A2N5J232_9BIFI</name>
<evidence type="ECO:0000259" key="1">
    <source>
        <dbReference type="Pfam" id="PF13476"/>
    </source>
</evidence>
<dbReference type="EMBL" id="NMYC01000001">
    <property type="protein sequence ID" value="PLS28274.1"/>
    <property type="molecule type" value="Genomic_DNA"/>
</dbReference>
<evidence type="ECO:0000313" key="2">
    <source>
        <dbReference type="EMBL" id="PLS28274.1"/>
    </source>
</evidence>
<proteinExistence type="predicted"/>
<dbReference type="Pfam" id="PF13476">
    <property type="entry name" value="AAA_23"/>
    <property type="match status" value="1"/>
</dbReference>
<dbReference type="InterPro" id="IPR027417">
    <property type="entry name" value="P-loop_NTPase"/>
</dbReference>
<sequence length="485" mass="54076">MARLLALTLRNIRNIGNGEITFETLPSGGSITGIYGANGSGKTSVLDAIRLLRPTISGEPLPEDAAELVSIGESEAELSAMFRVSVDGGARYLKYTVVYQWTDGVLRIAQESVCIGDSERRLGRPFVRYTVDERNRLDLSPITRWQSIVAAVDDKVAVALGEQRASLERRSFLFSDTFLDYLRTAAEGGMKPLAKDVQRWLAHYPSAFAVMKELRFWARTRMFLLSTQHNSIVSYSLLPISVPSETGRPRELVFSMDGVNNLTDAELADLNHSLDDFNQIMPYLVHGMTLKVRNMGTTILPDGSSANEVVLMSVRDGVEVPLMHESEGVTRIVGMLAYLIRAYNDPDVLVTIDELDGGVFEYLLGEMLHEFSRNAQGQLIFTAHNLRPMERMDFPQKTIVLSTLDPNHRFIPYMTVGRTNNPRRQYIQALQSGGKVADLYKCTSPQMLGVGFTLAGGVDERTEQDVEHGLRSLEHVPTNDLERML</sequence>
<reference evidence="2 3" key="1">
    <citation type="submission" date="2017-07" db="EMBL/GenBank/DDBJ databases">
        <title>Bifidobacterium novel species.</title>
        <authorList>
            <person name="Lugli G.A."/>
            <person name="Milani C."/>
            <person name="Duranti S."/>
            <person name="Mangifesta M."/>
        </authorList>
    </citation>
    <scope>NUCLEOTIDE SEQUENCE [LARGE SCALE GENOMIC DNA]</scope>
    <source>
        <strain evidence="3">Goo31D</strain>
    </source>
</reference>
<accession>A0A2N5J232</accession>
<protein>
    <submittedName>
        <fullName evidence="2">AAA domain-containing protein</fullName>
    </submittedName>
</protein>
<organism evidence="2 3">
    <name type="scientific">Bifidobacterium anseris</name>
    <dbReference type="NCBI Taxonomy" id="2020963"/>
    <lineage>
        <taxon>Bacteria</taxon>
        <taxon>Bacillati</taxon>
        <taxon>Actinomycetota</taxon>
        <taxon>Actinomycetes</taxon>
        <taxon>Bifidobacteriales</taxon>
        <taxon>Bifidobacteriaceae</taxon>
        <taxon>Bifidobacterium</taxon>
    </lineage>
</organism>
<dbReference type="PANTHER" id="PTHR40396:SF1">
    <property type="entry name" value="ATPASE AAA-TYPE CORE DOMAIN-CONTAINING PROTEIN"/>
    <property type="match status" value="1"/>
</dbReference>
<dbReference type="GO" id="GO:0006302">
    <property type="term" value="P:double-strand break repair"/>
    <property type="evidence" value="ECO:0007669"/>
    <property type="project" value="InterPro"/>
</dbReference>
<dbReference type="AlphaFoldDB" id="A0A2N5J232"/>
<feature type="domain" description="Rad50/SbcC-type AAA" evidence="1">
    <location>
        <begin position="7"/>
        <end position="51"/>
    </location>
</feature>
<dbReference type="GO" id="GO:0016887">
    <property type="term" value="F:ATP hydrolysis activity"/>
    <property type="evidence" value="ECO:0007669"/>
    <property type="project" value="InterPro"/>
</dbReference>
<evidence type="ECO:0000313" key="3">
    <source>
        <dbReference type="Proteomes" id="UP000234935"/>
    </source>
</evidence>
<dbReference type="PANTHER" id="PTHR40396">
    <property type="entry name" value="ATPASE-LIKE PROTEIN"/>
    <property type="match status" value="1"/>
</dbReference>
<dbReference type="Gene3D" id="3.40.50.300">
    <property type="entry name" value="P-loop containing nucleotide triphosphate hydrolases"/>
    <property type="match status" value="1"/>
</dbReference>
<comment type="caution">
    <text evidence="2">The sequence shown here is derived from an EMBL/GenBank/DDBJ whole genome shotgun (WGS) entry which is preliminary data.</text>
</comment>